<dbReference type="VEuPathDB" id="ToxoDB:ETH_00028200"/>
<protein>
    <submittedName>
        <fullName evidence="2">Uncharacterized protein</fullName>
    </submittedName>
</protein>
<feature type="region of interest" description="Disordered" evidence="1">
    <location>
        <begin position="1"/>
        <end position="33"/>
    </location>
</feature>
<name>U6L4E9_EIMTE</name>
<proteinExistence type="predicted"/>
<organism evidence="2 3">
    <name type="scientific">Eimeria tenella</name>
    <name type="common">Coccidian parasite</name>
    <dbReference type="NCBI Taxonomy" id="5802"/>
    <lineage>
        <taxon>Eukaryota</taxon>
        <taxon>Sar</taxon>
        <taxon>Alveolata</taxon>
        <taxon>Apicomplexa</taxon>
        <taxon>Conoidasida</taxon>
        <taxon>Coccidia</taxon>
        <taxon>Eucoccidiorida</taxon>
        <taxon>Eimeriorina</taxon>
        <taxon>Eimeriidae</taxon>
        <taxon>Eimeria</taxon>
    </lineage>
</organism>
<evidence type="ECO:0000313" key="3">
    <source>
        <dbReference type="Proteomes" id="UP000030747"/>
    </source>
</evidence>
<dbReference type="GeneID" id="25254733"/>
<sequence>MAPSGASEEATPVADTSAGAPAMANASNNSESPQLMQPVVSAHPSLEPASTSRTSKYDRETCFILQMLGAIGRCCGLGKGGLCRRWLTYLERLDVSWTCAEDRSVALDKQTLSTMKHTYWLSRINGGLLGSSGITPASSFVSETKNAFGDVRGWERIKALPSLFLFVPPTDSWLGVFSFIGAIN</sequence>
<reference evidence="2" key="2">
    <citation type="submission" date="2013-10" db="EMBL/GenBank/DDBJ databases">
        <authorList>
            <person name="Aslett M."/>
        </authorList>
    </citation>
    <scope>NUCLEOTIDE SEQUENCE [LARGE SCALE GENOMIC DNA]</scope>
    <source>
        <strain evidence="2">Houghton</strain>
    </source>
</reference>
<dbReference type="OrthoDB" id="10294640at2759"/>
<dbReference type="EMBL" id="HG677946">
    <property type="protein sequence ID" value="CDJ45021.1"/>
    <property type="molecule type" value="Genomic_DNA"/>
</dbReference>
<evidence type="ECO:0000313" key="2">
    <source>
        <dbReference type="EMBL" id="CDJ45021.1"/>
    </source>
</evidence>
<keyword evidence="3" id="KW-1185">Reference proteome</keyword>
<dbReference type="RefSeq" id="XP_013235768.1">
    <property type="nucleotide sequence ID" value="XM_013380314.1"/>
</dbReference>
<dbReference type="AlphaFoldDB" id="U6L4E9"/>
<accession>U6L4E9</accession>
<gene>
    <name evidence="2" type="ORF">ETH_00028200</name>
</gene>
<evidence type="ECO:0000256" key="1">
    <source>
        <dbReference type="SAM" id="MobiDB-lite"/>
    </source>
</evidence>
<reference evidence="2" key="1">
    <citation type="submission" date="2013-10" db="EMBL/GenBank/DDBJ databases">
        <title>Genomic analysis of the causative agents of coccidiosis in chickens.</title>
        <authorList>
            <person name="Reid A.J."/>
            <person name="Blake D."/>
            <person name="Billington K."/>
            <person name="Browne H."/>
            <person name="Dunn M."/>
            <person name="Hung S."/>
            <person name="Kawahara F."/>
            <person name="Miranda-Saavedra D."/>
            <person name="Mourier T."/>
            <person name="Nagra H."/>
            <person name="Otto T.D."/>
            <person name="Rawlings N."/>
            <person name="Sanchez A."/>
            <person name="Sanders M."/>
            <person name="Subramaniam C."/>
            <person name="Tay Y."/>
            <person name="Dear P."/>
            <person name="Doerig C."/>
            <person name="Gruber A."/>
            <person name="Parkinson J."/>
            <person name="Shirley M."/>
            <person name="Wan K.L."/>
            <person name="Berriman M."/>
            <person name="Tomley F."/>
            <person name="Pain A."/>
        </authorList>
    </citation>
    <scope>NUCLEOTIDE SEQUENCE [LARGE SCALE GENOMIC DNA]</scope>
    <source>
        <strain evidence="2">Houghton</strain>
    </source>
</reference>
<dbReference type="Proteomes" id="UP000030747">
    <property type="component" value="Unassembled WGS sequence"/>
</dbReference>
<dbReference type="VEuPathDB" id="ToxoDB:ETH2_1061600"/>